<gene>
    <name evidence="3" type="primary">cgkA_2</name>
    <name evidence="3" type="ORF">SCARR_05606</name>
</gene>
<dbReference type="Gene3D" id="2.60.120.200">
    <property type="match status" value="1"/>
</dbReference>
<dbReference type="SUPFAM" id="SSF49899">
    <property type="entry name" value="Concanavalin A-like lectins/glucanases"/>
    <property type="match status" value="1"/>
</dbReference>
<dbReference type="InterPro" id="IPR048238">
    <property type="entry name" value="K-carrageenase"/>
</dbReference>
<feature type="domain" description="GH16" evidence="2">
    <location>
        <begin position="78"/>
        <end position="382"/>
    </location>
</feature>
<sequence length="382" mass="44280">MKHRFIITAVMCSTAISFAQEATLKGKTDYHSLEDATGRAIEAKILYVGDQWTYLQRSFKKPQRIRLNLLSDSSRELLNQWNATYGTGLSADELRLVAKIAYASSPAQPLVVDPDPAKQWKLNNTFSDEFNAKKLDEEKWSRNLHPWGERAWRADNVWQKKGHLFIQAKYDRHTTKKGDEYFYTLGILQSNQKTTYGYFEARIKGCSRFPGLCPAFWLYSNGKDLSPEHPHITYSEIDIVEMLQRGYDPVQKRKTGPKHIDCNLHTREMIDGVETWRRPQHWPEVCRNVYNAPWNPSDDFHLYACENTPEKITWYIDGIKVAESPNHNWHLPMSVTLTMELRPPLIAWAGDDGRAPVPEESVKDGFPTHMEVDYVRCWTLAE</sequence>
<dbReference type="PROSITE" id="PS51762">
    <property type="entry name" value="GH16_2"/>
    <property type="match status" value="1"/>
</dbReference>
<dbReference type="RefSeq" id="WP_222846494.1">
    <property type="nucleotide sequence ID" value="NZ_CAAHFH010000004.1"/>
</dbReference>
<dbReference type="GO" id="GO:0004553">
    <property type="term" value="F:hydrolase activity, hydrolyzing O-glycosyl compounds"/>
    <property type="evidence" value="ECO:0007669"/>
    <property type="project" value="InterPro"/>
</dbReference>
<evidence type="ECO:0000259" key="2">
    <source>
        <dbReference type="PROSITE" id="PS51762"/>
    </source>
</evidence>
<name>A0A6C2UTL0_9BACT</name>
<evidence type="ECO:0000313" key="3">
    <source>
        <dbReference type="EMBL" id="VGO23499.1"/>
    </source>
</evidence>
<dbReference type="InterPro" id="IPR013320">
    <property type="entry name" value="ConA-like_dom_sf"/>
</dbReference>
<evidence type="ECO:0000313" key="4">
    <source>
        <dbReference type="Proteomes" id="UP000346198"/>
    </source>
</evidence>
<accession>A0A6C2UTL0</accession>
<protein>
    <submittedName>
        <fullName evidence="3">Kappa-carrageenase</fullName>
    </submittedName>
</protein>
<dbReference type="Proteomes" id="UP000346198">
    <property type="component" value="Unassembled WGS sequence"/>
</dbReference>
<evidence type="ECO:0000256" key="1">
    <source>
        <dbReference type="ARBA" id="ARBA00006865"/>
    </source>
</evidence>
<dbReference type="NCBIfam" id="NF041449">
    <property type="entry name" value="K_carrageenase"/>
    <property type="match status" value="1"/>
</dbReference>
<dbReference type="GO" id="GO:0005975">
    <property type="term" value="P:carbohydrate metabolic process"/>
    <property type="evidence" value="ECO:0007669"/>
    <property type="project" value="InterPro"/>
</dbReference>
<dbReference type="InterPro" id="IPR000757">
    <property type="entry name" value="Beta-glucanase-like"/>
</dbReference>
<dbReference type="AlphaFoldDB" id="A0A6C2UTL0"/>
<dbReference type="PANTHER" id="PTHR10963:SF55">
    <property type="entry name" value="GLYCOSIDE HYDROLASE FAMILY 16 PROTEIN"/>
    <property type="match status" value="1"/>
</dbReference>
<dbReference type="InterPro" id="IPR050546">
    <property type="entry name" value="Glycosyl_Hydrlase_16"/>
</dbReference>
<comment type="similarity">
    <text evidence="1">Belongs to the glycosyl hydrolase 16 family.</text>
</comment>
<dbReference type="Pfam" id="PF00722">
    <property type="entry name" value="Glyco_hydro_16"/>
    <property type="match status" value="1"/>
</dbReference>
<keyword evidence="4" id="KW-1185">Reference proteome</keyword>
<proteinExistence type="inferred from homology"/>
<dbReference type="EMBL" id="CAAHFH010000004">
    <property type="protein sequence ID" value="VGO23499.1"/>
    <property type="molecule type" value="Genomic_DNA"/>
</dbReference>
<dbReference type="PANTHER" id="PTHR10963">
    <property type="entry name" value="GLYCOSYL HYDROLASE-RELATED"/>
    <property type="match status" value="1"/>
</dbReference>
<reference evidence="3 4" key="1">
    <citation type="submission" date="2019-04" db="EMBL/GenBank/DDBJ databases">
        <authorList>
            <person name="Van Vliet M D."/>
        </authorList>
    </citation>
    <scope>NUCLEOTIDE SEQUENCE [LARGE SCALE GENOMIC DNA]</scope>
    <source>
        <strain evidence="3 4">F21</strain>
    </source>
</reference>
<organism evidence="3 4">
    <name type="scientific">Pontiella sulfatireligans</name>
    <dbReference type="NCBI Taxonomy" id="2750658"/>
    <lineage>
        <taxon>Bacteria</taxon>
        <taxon>Pseudomonadati</taxon>
        <taxon>Kiritimatiellota</taxon>
        <taxon>Kiritimatiellia</taxon>
        <taxon>Kiritimatiellales</taxon>
        <taxon>Pontiellaceae</taxon>
        <taxon>Pontiella</taxon>
    </lineage>
</organism>